<evidence type="ECO:0000256" key="2">
    <source>
        <dbReference type="ARBA" id="ARBA00022692"/>
    </source>
</evidence>
<reference evidence="8" key="1">
    <citation type="journal article" date="2015" name="Genome Announc.">
        <title>Draft genome sequence of Talaromyces cellulolyticus strain Y-94, a source of lignocellulosic biomass-degrading enzymes.</title>
        <authorList>
            <person name="Fujii T."/>
            <person name="Koike H."/>
            <person name="Sawayama S."/>
            <person name="Yano S."/>
            <person name="Inoue H."/>
        </authorList>
    </citation>
    <scope>NUCLEOTIDE SEQUENCE [LARGE SCALE GENOMIC DNA]</scope>
    <source>
        <strain evidence="8">Y-94</strain>
    </source>
</reference>
<dbReference type="FunFam" id="1.20.1250.20:FF:000011">
    <property type="entry name" value="MFS multidrug transporter, putative"/>
    <property type="match status" value="1"/>
</dbReference>
<dbReference type="Proteomes" id="UP000053095">
    <property type="component" value="Unassembled WGS sequence"/>
</dbReference>
<comment type="subcellular location">
    <subcellularLocation>
        <location evidence="1">Membrane</location>
        <topology evidence="1">Multi-pass membrane protein</topology>
    </subcellularLocation>
</comment>
<dbReference type="Gene3D" id="1.20.1250.20">
    <property type="entry name" value="MFS general substrate transporter like domains"/>
    <property type="match status" value="1"/>
</dbReference>
<feature type="transmembrane region" description="Helical" evidence="5">
    <location>
        <begin position="372"/>
        <end position="391"/>
    </location>
</feature>
<evidence type="ECO:0000259" key="6">
    <source>
        <dbReference type="PROSITE" id="PS50850"/>
    </source>
</evidence>
<evidence type="ECO:0000256" key="5">
    <source>
        <dbReference type="SAM" id="Phobius"/>
    </source>
</evidence>
<feature type="domain" description="Major facilitator superfamily (MFS) profile" evidence="6">
    <location>
        <begin position="141"/>
        <end position="576"/>
    </location>
</feature>
<feature type="transmembrane region" description="Helical" evidence="5">
    <location>
        <begin position="545"/>
        <end position="564"/>
    </location>
</feature>
<dbReference type="PROSITE" id="PS50850">
    <property type="entry name" value="MFS"/>
    <property type="match status" value="1"/>
</dbReference>
<evidence type="ECO:0000313" key="7">
    <source>
        <dbReference type="EMBL" id="GAM42109.1"/>
    </source>
</evidence>
<keyword evidence="8" id="KW-1185">Reference proteome</keyword>
<dbReference type="PANTHER" id="PTHR23502:SF138">
    <property type="entry name" value="MAJOR FACILITATOR SUPERFAMILY (MFS) PROFILE DOMAIN-CONTAINING PROTEIN-RELATED"/>
    <property type="match status" value="1"/>
</dbReference>
<feature type="transmembrane region" description="Helical" evidence="5">
    <location>
        <begin position="508"/>
        <end position="533"/>
    </location>
</feature>
<protein>
    <submittedName>
        <fullName evidence="7">Polyamine transporter</fullName>
    </submittedName>
</protein>
<feature type="transmembrane region" description="Helical" evidence="5">
    <location>
        <begin position="177"/>
        <end position="196"/>
    </location>
</feature>
<dbReference type="SUPFAM" id="SSF103473">
    <property type="entry name" value="MFS general substrate transporter"/>
    <property type="match status" value="1"/>
</dbReference>
<name>A0A0B8N619_TALPI</name>
<feature type="transmembrane region" description="Helical" evidence="5">
    <location>
        <begin position="232"/>
        <end position="253"/>
    </location>
</feature>
<gene>
    <name evidence="7" type="ORF">TCE0_043r15779</name>
</gene>
<keyword evidence="3 5" id="KW-1133">Transmembrane helix</keyword>
<feature type="transmembrane region" description="Helical" evidence="5">
    <location>
        <begin position="411"/>
        <end position="430"/>
    </location>
</feature>
<dbReference type="InterPro" id="IPR020846">
    <property type="entry name" value="MFS_dom"/>
</dbReference>
<evidence type="ECO:0000256" key="4">
    <source>
        <dbReference type="ARBA" id="ARBA00023136"/>
    </source>
</evidence>
<evidence type="ECO:0000313" key="8">
    <source>
        <dbReference type="Proteomes" id="UP000053095"/>
    </source>
</evidence>
<feature type="transmembrane region" description="Helical" evidence="5">
    <location>
        <begin position="139"/>
        <end position="157"/>
    </location>
</feature>
<evidence type="ECO:0000256" key="3">
    <source>
        <dbReference type="ARBA" id="ARBA00022989"/>
    </source>
</evidence>
<dbReference type="GO" id="GO:0005886">
    <property type="term" value="C:plasma membrane"/>
    <property type="evidence" value="ECO:0007669"/>
    <property type="project" value="TreeGrafter"/>
</dbReference>
<dbReference type="GO" id="GO:0022857">
    <property type="term" value="F:transmembrane transporter activity"/>
    <property type="evidence" value="ECO:0007669"/>
    <property type="project" value="InterPro"/>
</dbReference>
<feature type="transmembrane region" description="Helical" evidence="5">
    <location>
        <begin position="265"/>
        <end position="284"/>
    </location>
</feature>
<feature type="transmembrane region" description="Helical" evidence="5">
    <location>
        <begin position="479"/>
        <end position="501"/>
    </location>
</feature>
<dbReference type="EMBL" id="DF933839">
    <property type="protein sequence ID" value="GAM42109.1"/>
    <property type="molecule type" value="Genomic_DNA"/>
</dbReference>
<dbReference type="Pfam" id="PF07690">
    <property type="entry name" value="MFS_1"/>
    <property type="match status" value="1"/>
</dbReference>
<evidence type="ECO:0000256" key="1">
    <source>
        <dbReference type="ARBA" id="ARBA00004141"/>
    </source>
</evidence>
<feature type="transmembrane region" description="Helical" evidence="5">
    <location>
        <begin position="208"/>
        <end position="226"/>
    </location>
</feature>
<feature type="transmembrane region" description="Helical" evidence="5">
    <location>
        <begin position="296"/>
        <end position="316"/>
    </location>
</feature>
<feature type="transmembrane region" description="Helical" evidence="5">
    <location>
        <begin position="451"/>
        <end position="473"/>
    </location>
</feature>
<sequence length="576" mass="63366">MLFSDSHRASNGTNQPVDVKTVRLLEEPSRTPKVWPTAVLLLALRAAGGISFYQGDVAAQPRSCRRFEWKFLSRFSRRRATKKAMIMSCEYDPDGNGKWAIGAGRAFPPALPDRERYLVDFEGVDDPLHPQNWPWRTRLVSSVLACSGTFIASLNSAMFSPGVDKVSEYFGVGREVATLGTTLFVLGFATGPMIWAPMSEVLGRKWPLVIAIFGEGIFTVACAVAKDVQTLIICRFFAGVCGASQLTVVPGVLSDLYDNTYRGVAIALYALTVFGGPFVAPITGGYTASSYLGWRWTLYIPAFLALASGVLTLLFLKESYPPCILMEKAALIRKESKNWGIHAKQEEAELKVAYLAEKYVMRPLRLLATEPVLLLISLYMSFVYGLVYALLEAYPYVFESIHGMPPGVAGLMFIGLIIGILLALGFILLQHGKYTKKLANNGNVPVPEWRLGPTTIGAPVFAVGLFWFGWTGFTSQIHWAAPAAGGIFIGFGVLCIFLPCFNYLVDAYLPVVASAVAANIILRSAFAASFPLFARQMFEKMEVQWASTLLGCLATTLVPIPFLFREFGHRLRHKLQ</sequence>
<dbReference type="InterPro" id="IPR011701">
    <property type="entry name" value="MFS"/>
</dbReference>
<keyword evidence="4 5" id="KW-0472">Membrane</keyword>
<dbReference type="AlphaFoldDB" id="A0A0B8N619"/>
<dbReference type="PANTHER" id="PTHR23502">
    <property type="entry name" value="MAJOR FACILITATOR SUPERFAMILY"/>
    <property type="match status" value="1"/>
</dbReference>
<dbReference type="InterPro" id="IPR036259">
    <property type="entry name" value="MFS_trans_sf"/>
</dbReference>
<proteinExistence type="predicted"/>
<organism evidence="7 8">
    <name type="scientific">Talaromyces pinophilus</name>
    <name type="common">Penicillium pinophilum</name>
    <dbReference type="NCBI Taxonomy" id="128442"/>
    <lineage>
        <taxon>Eukaryota</taxon>
        <taxon>Fungi</taxon>
        <taxon>Dikarya</taxon>
        <taxon>Ascomycota</taxon>
        <taxon>Pezizomycotina</taxon>
        <taxon>Eurotiomycetes</taxon>
        <taxon>Eurotiomycetidae</taxon>
        <taxon>Eurotiales</taxon>
        <taxon>Trichocomaceae</taxon>
        <taxon>Talaromyces</taxon>
        <taxon>Talaromyces sect. Talaromyces</taxon>
    </lineage>
</organism>
<keyword evidence="2 5" id="KW-0812">Transmembrane</keyword>
<dbReference type="CDD" id="cd17323">
    <property type="entry name" value="MFS_Tpo1_MDR_like"/>
    <property type="match status" value="1"/>
</dbReference>
<accession>A0A0B8N619</accession>